<keyword evidence="2" id="KW-0808">Transferase</keyword>
<dbReference type="AlphaFoldDB" id="A0A9D1UCS6"/>
<dbReference type="GO" id="GO:0000271">
    <property type="term" value="P:polysaccharide biosynthetic process"/>
    <property type="evidence" value="ECO:0007669"/>
    <property type="project" value="UniProtKB-KW"/>
</dbReference>
<reference evidence="6" key="2">
    <citation type="submission" date="2021-04" db="EMBL/GenBank/DDBJ databases">
        <authorList>
            <person name="Gilroy R."/>
        </authorList>
    </citation>
    <scope>NUCLEOTIDE SEQUENCE</scope>
    <source>
        <strain evidence="6">CHK195-6426</strain>
    </source>
</reference>
<evidence type="ECO:0000256" key="1">
    <source>
        <dbReference type="ARBA" id="ARBA00007583"/>
    </source>
</evidence>
<reference evidence="6" key="1">
    <citation type="journal article" date="2021" name="PeerJ">
        <title>Extensive microbial diversity within the chicken gut microbiome revealed by metagenomics and culture.</title>
        <authorList>
            <person name="Gilroy R."/>
            <person name="Ravi A."/>
            <person name="Getino M."/>
            <person name="Pursley I."/>
            <person name="Horton D.L."/>
            <person name="Alikhan N.F."/>
            <person name="Baker D."/>
            <person name="Gharbi K."/>
            <person name="Hall N."/>
            <person name="Watson M."/>
            <person name="Adriaenssens E.M."/>
            <person name="Foster-Nyarko E."/>
            <person name="Jarju S."/>
            <person name="Secka A."/>
            <person name="Antonio M."/>
            <person name="Oren A."/>
            <person name="Chaudhuri R.R."/>
            <person name="La Ragione R."/>
            <person name="Hildebrand F."/>
            <person name="Pallen M.J."/>
        </authorList>
    </citation>
    <scope>NUCLEOTIDE SEQUENCE</scope>
    <source>
        <strain evidence="6">CHK195-6426</strain>
    </source>
</reference>
<feature type="domain" description="Stealth protein CR2 conserved region 2" evidence="4">
    <location>
        <begin position="46"/>
        <end position="145"/>
    </location>
</feature>
<evidence type="ECO:0000259" key="4">
    <source>
        <dbReference type="Pfam" id="PF11380"/>
    </source>
</evidence>
<comment type="caution">
    <text evidence="6">The sequence shown here is derived from an EMBL/GenBank/DDBJ whole genome shotgun (WGS) entry which is preliminary data.</text>
</comment>
<dbReference type="Pfam" id="PF17101">
    <property type="entry name" value="Stealth_CR1"/>
    <property type="match status" value="1"/>
</dbReference>
<name>A0A9D1UCS6_9FIRM</name>
<keyword evidence="3" id="KW-0270">Exopolysaccharide synthesis</keyword>
<accession>A0A9D1UCS6</accession>
<protein>
    <submittedName>
        <fullName evidence="6">Stealth CR1 domain-containing protein</fullName>
    </submittedName>
</protein>
<gene>
    <name evidence="6" type="ORF">H9742_13505</name>
</gene>
<dbReference type="PANTHER" id="PTHR24045">
    <property type="match status" value="1"/>
</dbReference>
<dbReference type="InterPro" id="IPR021520">
    <property type="entry name" value="Stealth_CR2"/>
</dbReference>
<evidence type="ECO:0000256" key="3">
    <source>
        <dbReference type="ARBA" id="ARBA00023169"/>
    </source>
</evidence>
<dbReference type="GO" id="GO:0016772">
    <property type="term" value="F:transferase activity, transferring phosphorus-containing groups"/>
    <property type="evidence" value="ECO:0007669"/>
    <property type="project" value="InterPro"/>
</dbReference>
<evidence type="ECO:0000259" key="5">
    <source>
        <dbReference type="Pfam" id="PF17101"/>
    </source>
</evidence>
<dbReference type="Pfam" id="PF11380">
    <property type="entry name" value="Stealth_CR2"/>
    <property type="match status" value="1"/>
</dbReference>
<organism evidence="6 7">
    <name type="scientific">Candidatus Acetatifactor stercoripullorum</name>
    <dbReference type="NCBI Taxonomy" id="2838414"/>
    <lineage>
        <taxon>Bacteria</taxon>
        <taxon>Bacillati</taxon>
        <taxon>Bacillota</taxon>
        <taxon>Clostridia</taxon>
        <taxon>Lachnospirales</taxon>
        <taxon>Lachnospiraceae</taxon>
        <taxon>Acetatifactor</taxon>
    </lineage>
</organism>
<dbReference type="EMBL" id="DXGH01000073">
    <property type="protein sequence ID" value="HIW82513.1"/>
    <property type="molecule type" value="Genomic_DNA"/>
</dbReference>
<comment type="similarity">
    <text evidence="1">Belongs to the stealth family.</text>
</comment>
<evidence type="ECO:0000313" key="6">
    <source>
        <dbReference type="EMBL" id="HIW82513.1"/>
    </source>
</evidence>
<evidence type="ECO:0000256" key="2">
    <source>
        <dbReference type="ARBA" id="ARBA00022679"/>
    </source>
</evidence>
<evidence type="ECO:0000313" key="7">
    <source>
        <dbReference type="Proteomes" id="UP000824265"/>
    </source>
</evidence>
<dbReference type="PANTHER" id="PTHR24045:SF0">
    <property type="entry name" value="N-ACETYLGLUCOSAMINE-1-PHOSPHOTRANSFERASE SUBUNITS ALPHA_BETA"/>
    <property type="match status" value="1"/>
</dbReference>
<dbReference type="InterPro" id="IPR047141">
    <property type="entry name" value="Stealth"/>
</dbReference>
<feature type="domain" description="Stealth protein CR1 conserved region 1" evidence="5">
    <location>
        <begin position="8"/>
        <end position="32"/>
    </location>
</feature>
<dbReference type="Proteomes" id="UP000824265">
    <property type="component" value="Unassembled WGS sequence"/>
</dbReference>
<proteinExistence type="inferred from homology"/>
<sequence length="341" mass="40437">MFDGEKEIDFVVTWVDGSDPAWRRQRNLYGQEMGKGAEKRDAGEERYRDWELLPYWFRGVEAFAPWVRRIHFVTWGHLPKWLNVDHEKLHVVRHEDYIPKEYLPVFNSNVLEVYLHRIEGLAKQFVYFNDDMFLIKKADPEDFFRGGKPCDMLAFQPVVANPENPVMSHLFLNNTLVLARHFSKRENVRLQPGSYFKPGYPPLYFFYNLLELSFPLYTGFYTVHGPSPFLKSTFFEVWEKEGEALCEMSAHRFRSEKDLTPYLFREWQKLSGNFFPCNVQQNFGYFDISEDNRKLVQTVRGQKKKQICINDARFAGDFEQIKVELSEAFAQILPKPCSFER</sequence>
<dbReference type="InterPro" id="IPR031358">
    <property type="entry name" value="Stealth_CR1"/>
</dbReference>